<feature type="transmembrane region" description="Helical" evidence="11">
    <location>
        <begin position="215"/>
        <end position="234"/>
    </location>
</feature>
<dbReference type="GO" id="GO:0043190">
    <property type="term" value="C:ATP-binding cassette (ABC) transporter complex"/>
    <property type="evidence" value="ECO:0007669"/>
    <property type="project" value="InterPro"/>
</dbReference>
<sequence>MHGPAMSEINLRLWLEQHGLSLSILWDPMDRQRFLLGLGLTLLLSVASIALSLVMGILGAAGLGSRRPLWRHLSAAYIALFRNTPLLVQLFFFYFGVGALLPLVDGASVRLLNGTQWAIIVIALHSGAFQAENLRAGIDAVPRATLDAAAALGLHGRTVLRHIVLPLALRNSLPAMGNTVVQTIKSTSIAYAIAVPELLYASNRIWSDNFNVAEMMQVLLLVWLLLIGLSSWLLRRLEDHLRLPGQELPDAA</sequence>
<feature type="domain" description="ABC transmembrane type-1" evidence="12">
    <location>
        <begin position="38"/>
        <end position="231"/>
    </location>
</feature>
<keyword evidence="6 11" id="KW-0812">Transmembrane</keyword>
<dbReference type="OrthoDB" id="9808674at2"/>
<dbReference type="AlphaFoldDB" id="A0A2T4G1K9"/>
<evidence type="ECO:0000256" key="1">
    <source>
        <dbReference type="ARBA" id="ARBA00004429"/>
    </source>
</evidence>
<keyword evidence="5" id="KW-0997">Cell inner membrane</keyword>
<keyword evidence="7" id="KW-0029">Amino-acid transport</keyword>
<protein>
    <recommendedName>
        <fullName evidence="10">Arginine ABC transporter permease protein ArtM</fullName>
    </recommendedName>
</protein>
<comment type="caution">
    <text evidence="13">The sequence shown here is derived from an EMBL/GenBank/DDBJ whole genome shotgun (WGS) entry which is preliminary data.</text>
</comment>
<proteinExistence type="inferred from homology"/>
<evidence type="ECO:0000313" key="14">
    <source>
        <dbReference type="Proteomes" id="UP000240571"/>
    </source>
</evidence>
<evidence type="ECO:0000256" key="7">
    <source>
        <dbReference type="ARBA" id="ARBA00022970"/>
    </source>
</evidence>
<dbReference type="InterPro" id="IPR000515">
    <property type="entry name" value="MetI-like"/>
</dbReference>
<dbReference type="GO" id="GO:0006865">
    <property type="term" value="P:amino acid transport"/>
    <property type="evidence" value="ECO:0007669"/>
    <property type="project" value="UniProtKB-KW"/>
</dbReference>
<evidence type="ECO:0000313" key="13">
    <source>
        <dbReference type="EMBL" id="PTC29561.1"/>
    </source>
</evidence>
<feature type="transmembrane region" description="Helical" evidence="11">
    <location>
        <begin position="34"/>
        <end position="63"/>
    </location>
</feature>
<name>A0A2T4G1K9_9PSED</name>
<dbReference type="PROSITE" id="PS50928">
    <property type="entry name" value="ABC_TM1"/>
    <property type="match status" value="1"/>
</dbReference>
<dbReference type="InterPro" id="IPR043429">
    <property type="entry name" value="ArtM/GltK/GlnP/TcyL/YhdX-like"/>
</dbReference>
<comment type="similarity">
    <text evidence="2">Belongs to the binding-protein-dependent transport system permease family. HisMQ subfamily.</text>
</comment>
<evidence type="ECO:0000256" key="8">
    <source>
        <dbReference type="ARBA" id="ARBA00022989"/>
    </source>
</evidence>
<accession>A0A2T4G1K9</accession>
<dbReference type="SUPFAM" id="SSF161098">
    <property type="entry name" value="MetI-like"/>
    <property type="match status" value="1"/>
</dbReference>
<keyword evidence="9 11" id="KW-0472">Membrane</keyword>
<evidence type="ECO:0000256" key="3">
    <source>
        <dbReference type="ARBA" id="ARBA00022448"/>
    </source>
</evidence>
<feature type="transmembrane region" description="Helical" evidence="11">
    <location>
        <begin position="84"/>
        <end position="104"/>
    </location>
</feature>
<evidence type="ECO:0000256" key="11">
    <source>
        <dbReference type="RuleBase" id="RU363032"/>
    </source>
</evidence>
<evidence type="ECO:0000256" key="5">
    <source>
        <dbReference type="ARBA" id="ARBA00022519"/>
    </source>
</evidence>
<dbReference type="NCBIfam" id="TIGR01726">
    <property type="entry name" value="HEQRo_perm_3TM"/>
    <property type="match status" value="1"/>
</dbReference>
<dbReference type="PANTHER" id="PTHR30614:SF10">
    <property type="entry name" value="ARGININE ABC TRANSPORTER PERMEASE PROTEIN ARTM"/>
    <property type="match status" value="1"/>
</dbReference>
<dbReference type="CDD" id="cd06261">
    <property type="entry name" value="TM_PBP2"/>
    <property type="match status" value="1"/>
</dbReference>
<keyword evidence="3 11" id="KW-0813">Transport</keyword>
<reference evidence="13 14" key="1">
    <citation type="submission" date="2018-03" db="EMBL/GenBank/DDBJ databases">
        <title>Diversity of bacteria associated with corn roots inoculated with woodland soils in Canada, and Description of Pseudomonas aylmerense sp. nov.</title>
        <authorList>
            <person name="Tambong J.T."/>
            <person name="Xu R."/>
            <person name="Tchagang C."/>
        </authorList>
    </citation>
    <scope>NUCLEOTIDE SEQUENCE [LARGE SCALE GENOMIC DNA]</scope>
    <source>
        <strain evidence="13 14">S1E44</strain>
    </source>
</reference>
<dbReference type="PANTHER" id="PTHR30614">
    <property type="entry name" value="MEMBRANE COMPONENT OF AMINO ACID ABC TRANSPORTER"/>
    <property type="match status" value="1"/>
</dbReference>
<dbReference type="Pfam" id="PF00528">
    <property type="entry name" value="BPD_transp_1"/>
    <property type="match status" value="1"/>
</dbReference>
<gene>
    <name evidence="13" type="ORF">C9382_11605</name>
</gene>
<evidence type="ECO:0000256" key="2">
    <source>
        <dbReference type="ARBA" id="ARBA00010072"/>
    </source>
</evidence>
<evidence type="ECO:0000256" key="6">
    <source>
        <dbReference type="ARBA" id="ARBA00022692"/>
    </source>
</evidence>
<dbReference type="Gene3D" id="1.10.3720.10">
    <property type="entry name" value="MetI-like"/>
    <property type="match status" value="1"/>
</dbReference>
<dbReference type="EMBL" id="PYWW01000026">
    <property type="protein sequence ID" value="PTC29561.1"/>
    <property type="molecule type" value="Genomic_DNA"/>
</dbReference>
<evidence type="ECO:0000259" key="12">
    <source>
        <dbReference type="PROSITE" id="PS50928"/>
    </source>
</evidence>
<dbReference type="InterPro" id="IPR035906">
    <property type="entry name" value="MetI-like_sf"/>
</dbReference>
<keyword evidence="8 11" id="KW-1133">Transmembrane helix</keyword>
<dbReference type="InterPro" id="IPR010065">
    <property type="entry name" value="AA_ABC_transptr_permease_3TM"/>
</dbReference>
<comment type="subcellular location">
    <subcellularLocation>
        <location evidence="1">Cell inner membrane</location>
        <topology evidence="1">Multi-pass membrane protein</topology>
    </subcellularLocation>
    <subcellularLocation>
        <location evidence="11">Cell membrane</location>
        <topology evidence="11">Multi-pass membrane protein</topology>
    </subcellularLocation>
</comment>
<dbReference type="GO" id="GO:0022857">
    <property type="term" value="F:transmembrane transporter activity"/>
    <property type="evidence" value="ECO:0007669"/>
    <property type="project" value="InterPro"/>
</dbReference>
<organism evidence="13 14">
    <name type="scientific">Pseudomonas aylmerensis</name>
    <dbReference type="NCBI Taxonomy" id="1869229"/>
    <lineage>
        <taxon>Bacteria</taxon>
        <taxon>Pseudomonadati</taxon>
        <taxon>Pseudomonadota</taxon>
        <taxon>Gammaproteobacteria</taxon>
        <taxon>Pseudomonadales</taxon>
        <taxon>Pseudomonadaceae</taxon>
        <taxon>Pseudomonas</taxon>
    </lineage>
</organism>
<keyword evidence="4" id="KW-1003">Cell membrane</keyword>
<dbReference type="Proteomes" id="UP000240571">
    <property type="component" value="Unassembled WGS sequence"/>
</dbReference>
<evidence type="ECO:0000256" key="9">
    <source>
        <dbReference type="ARBA" id="ARBA00023136"/>
    </source>
</evidence>
<evidence type="ECO:0000256" key="10">
    <source>
        <dbReference type="ARBA" id="ARBA00040319"/>
    </source>
</evidence>
<evidence type="ECO:0000256" key="4">
    <source>
        <dbReference type="ARBA" id="ARBA00022475"/>
    </source>
</evidence>